<accession>A0ABP6SV24</accession>
<feature type="transmembrane region" description="Helical" evidence="6">
    <location>
        <begin position="390"/>
        <end position="408"/>
    </location>
</feature>
<keyword evidence="8" id="KW-1185">Reference proteome</keyword>
<dbReference type="PANTHER" id="PTHR23513">
    <property type="entry name" value="INTEGRAL MEMBRANE EFFLUX PROTEIN-RELATED"/>
    <property type="match status" value="1"/>
</dbReference>
<protein>
    <submittedName>
        <fullName evidence="7">MFS transporter</fullName>
    </submittedName>
</protein>
<feature type="transmembrane region" description="Helical" evidence="6">
    <location>
        <begin position="54"/>
        <end position="76"/>
    </location>
</feature>
<dbReference type="PANTHER" id="PTHR23513:SF6">
    <property type="entry name" value="MAJOR FACILITATOR SUPERFAMILY ASSOCIATED DOMAIN-CONTAINING PROTEIN"/>
    <property type="match status" value="1"/>
</dbReference>
<sequence>MPSIDRPEGEAARLGRAFGQFWLSYTVSATGSALNAGALALIAIVVLHAGPLQVSLLAVIGSLASAILSLPLGVVIERSEKRAVLVLTDLVQFGVLLTVPLAAVTGRLTYPHLCVVAAVGTTCSIVSVAAGLAYVKAAVREDARVAANARLDSVNWTTYAIGPPAGGALIGLTGPTVTMVVDGVSFLFSALLLWRVPRAPALAQDTTSEGVRADLKRELWAGWRLILSHRGLRGLYFNGLVFGGSYLWTVPLVAVLVLTDLGAMAWQYGLVLGIPSLGGLLGAMLSVRLTALLGERRCLLLFGAGRTMWLLPLPFLGDGAGALIVLGVSQFLLLVAAGVFNPVFTTYRMRVTPDALMARVGTAWAVSSRAVQPVFIAVGGALAGWSSPRWSLAAAALMCLLSAGLLPWRSERAARRQRATI</sequence>
<dbReference type="InterPro" id="IPR011701">
    <property type="entry name" value="MFS"/>
</dbReference>
<feature type="transmembrane region" description="Helical" evidence="6">
    <location>
        <begin position="21"/>
        <end position="48"/>
    </location>
</feature>
<dbReference type="CDD" id="cd06173">
    <property type="entry name" value="MFS_MefA_like"/>
    <property type="match status" value="1"/>
</dbReference>
<evidence type="ECO:0000256" key="4">
    <source>
        <dbReference type="ARBA" id="ARBA00022989"/>
    </source>
</evidence>
<gene>
    <name evidence="7" type="ORF">GCM10020369_23280</name>
</gene>
<proteinExistence type="predicted"/>
<dbReference type="Proteomes" id="UP001501676">
    <property type="component" value="Unassembled WGS sequence"/>
</dbReference>
<dbReference type="SUPFAM" id="SSF103473">
    <property type="entry name" value="MFS general substrate transporter"/>
    <property type="match status" value="1"/>
</dbReference>
<evidence type="ECO:0000256" key="1">
    <source>
        <dbReference type="ARBA" id="ARBA00004651"/>
    </source>
</evidence>
<comment type="caution">
    <text evidence="7">The sequence shown here is derived from an EMBL/GenBank/DDBJ whole genome shotgun (WGS) entry which is preliminary data.</text>
</comment>
<keyword evidence="2" id="KW-1003">Cell membrane</keyword>
<feature type="transmembrane region" description="Helical" evidence="6">
    <location>
        <begin position="235"/>
        <end position="259"/>
    </location>
</feature>
<evidence type="ECO:0000313" key="7">
    <source>
        <dbReference type="EMBL" id="GAA3386345.1"/>
    </source>
</evidence>
<feature type="transmembrane region" description="Helical" evidence="6">
    <location>
        <begin position="322"/>
        <end position="344"/>
    </location>
</feature>
<dbReference type="Pfam" id="PF07690">
    <property type="entry name" value="MFS_1"/>
    <property type="match status" value="1"/>
</dbReference>
<dbReference type="EMBL" id="BAAAYN010000016">
    <property type="protein sequence ID" value="GAA3386345.1"/>
    <property type="molecule type" value="Genomic_DNA"/>
</dbReference>
<feature type="transmembrane region" description="Helical" evidence="6">
    <location>
        <begin position="110"/>
        <end position="135"/>
    </location>
</feature>
<feature type="transmembrane region" description="Helical" evidence="6">
    <location>
        <begin position="265"/>
        <end position="287"/>
    </location>
</feature>
<evidence type="ECO:0000256" key="5">
    <source>
        <dbReference type="ARBA" id="ARBA00023136"/>
    </source>
</evidence>
<dbReference type="InterPro" id="IPR036259">
    <property type="entry name" value="MFS_trans_sf"/>
</dbReference>
<feature type="transmembrane region" description="Helical" evidence="6">
    <location>
        <begin position="356"/>
        <end position="378"/>
    </location>
</feature>
<keyword evidence="3 6" id="KW-0812">Transmembrane</keyword>
<feature type="transmembrane region" description="Helical" evidence="6">
    <location>
        <begin position="299"/>
        <end position="316"/>
    </location>
</feature>
<evidence type="ECO:0000313" key="8">
    <source>
        <dbReference type="Proteomes" id="UP001501676"/>
    </source>
</evidence>
<keyword evidence="5 6" id="KW-0472">Membrane</keyword>
<reference evidence="8" key="1">
    <citation type="journal article" date="2019" name="Int. J. Syst. Evol. Microbiol.">
        <title>The Global Catalogue of Microorganisms (GCM) 10K type strain sequencing project: providing services to taxonomists for standard genome sequencing and annotation.</title>
        <authorList>
            <consortium name="The Broad Institute Genomics Platform"/>
            <consortium name="The Broad Institute Genome Sequencing Center for Infectious Disease"/>
            <person name="Wu L."/>
            <person name="Ma J."/>
        </authorList>
    </citation>
    <scope>NUCLEOTIDE SEQUENCE [LARGE SCALE GENOMIC DNA]</scope>
    <source>
        <strain evidence="8">JCM 9458</strain>
    </source>
</reference>
<dbReference type="Gene3D" id="1.20.1250.20">
    <property type="entry name" value="MFS general substrate transporter like domains"/>
    <property type="match status" value="1"/>
</dbReference>
<feature type="transmembrane region" description="Helical" evidence="6">
    <location>
        <begin position="83"/>
        <end position="104"/>
    </location>
</feature>
<keyword evidence="4 6" id="KW-1133">Transmembrane helix</keyword>
<comment type="subcellular location">
    <subcellularLocation>
        <location evidence="1">Cell membrane</location>
        <topology evidence="1">Multi-pass membrane protein</topology>
    </subcellularLocation>
</comment>
<name>A0ABP6SV24_9ACTN</name>
<evidence type="ECO:0000256" key="2">
    <source>
        <dbReference type="ARBA" id="ARBA00022475"/>
    </source>
</evidence>
<organism evidence="7 8">
    <name type="scientific">Cryptosporangium minutisporangium</name>
    <dbReference type="NCBI Taxonomy" id="113569"/>
    <lineage>
        <taxon>Bacteria</taxon>
        <taxon>Bacillati</taxon>
        <taxon>Actinomycetota</taxon>
        <taxon>Actinomycetes</taxon>
        <taxon>Cryptosporangiales</taxon>
        <taxon>Cryptosporangiaceae</taxon>
        <taxon>Cryptosporangium</taxon>
    </lineage>
</organism>
<evidence type="ECO:0000256" key="6">
    <source>
        <dbReference type="SAM" id="Phobius"/>
    </source>
</evidence>
<evidence type="ECO:0000256" key="3">
    <source>
        <dbReference type="ARBA" id="ARBA00022692"/>
    </source>
</evidence>